<keyword evidence="5 11" id="KW-0418">Kinase</keyword>
<dbReference type="InterPro" id="IPR036890">
    <property type="entry name" value="HATPase_C_sf"/>
</dbReference>
<dbReference type="SMART" id="SM00086">
    <property type="entry name" value="PAC"/>
    <property type="match status" value="1"/>
</dbReference>
<keyword evidence="7" id="KW-0472">Membrane</keyword>
<proteinExistence type="predicted"/>
<feature type="domain" description="Histidine kinase" evidence="8">
    <location>
        <begin position="563"/>
        <end position="782"/>
    </location>
</feature>
<evidence type="ECO:0000256" key="1">
    <source>
        <dbReference type="ARBA" id="ARBA00000085"/>
    </source>
</evidence>
<feature type="transmembrane region" description="Helical" evidence="7">
    <location>
        <begin position="67"/>
        <end position="86"/>
    </location>
</feature>
<dbReference type="Gene3D" id="1.10.287.130">
    <property type="match status" value="1"/>
</dbReference>
<dbReference type="SUPFAM" id="SSF47384">
    <property type="entry name" value="Homodimeric domain of signal transducing histidine kinase"/>
    <property type="match status" value="1"/>
</dbReference>
<dbReference type="SUPFAM" id="SSF55785">
    <property type="entry name" value="PYP-like sensor domain (PAS domain)"/>
    <property type="match status" value="2"/>
</dbReference>
<dbReference type="InterPro" id="IPR035965">
    <property type="entry name" value="PAS-like_dom_sf"/>
</dbReference>
<dbReference type="Gene3D" id="3.30.565.10">
    <property type="entry name" value="Histidine kinase-like ATPase, C-terminal domain"/>
    <property type="match status" value="1"/>
</dbReference>
<comment type="caution">
    <text evidence="11">The sequence shown here is derived from an EMBL/GenBank/DDBJ whole genome shotgun (WGS) entry which is preliminary data.</text>
</comment>
<evidence type="ECO:0000256" key="3">
    <source>
        <dbReference type="ARBA" id="ARBA00022553"/>
    </source>
</evidence>
<keyword evidence="4" id="KW-0808">Transferase</keyword>
<evidence type="ECO:0000256" key="6">
    <source>
        <dbReference type="SAM" id="Coils"/>
    </source>
</evidence>
<keyword evidence="12" id="KW-1185">Reference proteome</keyword>
<dbReference type="PROSITE" id="PS50113">
    <property type="entry name" value="PAC"/>
    <property type="match status" value="1"/>
</dbReference>
<evidence type="ECO:0000259" key="9">
    <source>
        <dbReference type="PROSITE" id="PS50112"/>
    </source>
</evidence>
<evidence type="ECO:0000256" key="4">
    <source>
        <dbReference type="ARBA" id="ARBA00022679"/>
    </source>
</evidence>
<keyword evidence="3" id="KW-0597">Phosphoprotein</keyword>
<dbReference type="CDD" id="cd00130">
    <property type="entry name" value="PAS"/>
    <property type="match status" value="2"/>
</dbReference>
<name>A0A371X1X4_9HYPH</name>
<dbReference type="CDD" id="cd00082">
    <property type="entry name" value="HisKA"/>
    <property type="match status" value="1"/>
</dbReference>
<dbReference type="GO" id="GO:0000155">
    <property type="term" value="F:phosphorelay sensor kinase activity"/>
    <property type="evidence" value="ECO:0007669"/>
    <property type="project" value="InterPro"/>
</dbReference>
<dbReference type="GO" id="GO:0009927">
    <property type="term" value="F:histidine phosphotransfer kinase activity"/>
    <property type="evidence" value="ECO:0007669"/>
    <property type="project" value="TreeGrafter"/>
</dbReference>
<dbReference type="PROSITE" id="PS50112">
    <property type="entry name" value="PAS"/>
    <property type="match status" value="1"/>
</dbReference>
<dbReference type="InterPro" id="IPR003661">
    <property type="entry name" value="HisK_dim/P_dom"/>
</dbReference>
<feature type="transmembrane region" description="Helical" evidence="7">
    <location>
        <begin position="229"/>
        <end position="251"/>
    </location>
</feature>
<dbReference type="SMART" id="SM00091">
    <property type="entry name" value="PAS"/>
    <property type="match status" value="2"/>
</dbReference>
<organism evidence="11 12">
    <name type="scientific">Fulvimarina endophytica</name>
    <dbReference type="NCBI Taxonomy" id="2293836"/>
    <lineage>
        <taxon>Bacteria</taxon>
        <taxon>Pseudomonadati</taxon>
        <taxon>Pseudomonadota</taxon>
        <taxon>Alphaproteobacteria</taxon>
        <taxon>Hyphomicrobiales</taxon>
        <taxon>Aurantimonadaceae</taxon>
        <taxon>Fulvimarina</taxon>
    </lineage>
</organism>
<dbReference type="PROSITE" id="PS50109">
    <property type="entry name" value="HIS_KIN"/>
    <property type="match status" value="1"/>
</dbReference>
<evidence type="ECO:0000256" key="7">
    <source>
        <dbReference type="SAM" id="Phobius"/>
    </source>
</evidence>
<reference evidence="11 12" key="1">
    <citation type="submission" date="2018-08" db="EMBL/GenBank/DDBJ databases">
        <title>Fulvimarina sp. 85, whole genome shotgun sequence.</title>
        <authorList>
            <person name="Tuo L."/>
        </authorList>
    </citation>
    <scope>NUCLEOTIDE SEQUENCE [LARGE SCALE GENOMIC DNA]</scope>
    <source>
        <strain evidence="11 12">85</strain>
    </source>
</reference>
<dbReference type="InterPro" id="IPR000014">
    <property type="entry name" value="PAS"/>
</dbReference>
<keyword evidence="6" id="KW-0175">Coiled coil</keyword>
<evidence type="ECO:0000313" key="12">
    <source>
        <dbReference type="Proteomes" id="UP000264310"/>
    </source>
</evidence>
<dbReference type="Pfam" id="PF12860">
    <property type="entry name" value="PAS_7"/>
    <property type="match status" value="1"/>
</dbReference>
<feature type="coiled-coil region" evidence="6">
    <location>
        <begin position="519"/>
        <end position="553"/>
    </location>
</feature>
<dbReference type="GO" id="GO:0005886">
    <property type="term" value="C:plasma membrane"/>
    <property type="evidence" value="ECO:0007669"/>
    <property type="project" value="TreeGrafter"/>
</dbReference>
<dbReference type="EMBL" id="QURL01000005">
    <property type="protein sequence ID" value="RFC63044.1"/>
    <property type="molecule type" value="Genomic_DNA"/>
</dbReference>
<sequence length="789" mass="86784">MWRLRISSAATRKLHMRADAIIASAGDLLSKFRTFLSDKFAVLSRQELSLRSLHDMSVRSAPFRRRGIPVLIIGFLVLVALIRFGALAEHHSTVESDVDRDLKMGARYIAAESHALSSDEAEASPLDILVTSRLPADLMVPGRFVVISGTDGAIKATSVGYEYLIGSDLVSTLGLSPSAIQFGRGDAVIAGIFDEEPVSTASMSLAADLGLATIVQIDSAAMTGWRKSLAINVSLFTFTSLVLLALILAFYQQAARAAEIEADYQEQRDLVDTAFVLGHSGIWDWNVTGGQLQLSGSVHTLLGLKADGSRIGLSEFRDRLHPSDRSVMNKLHRILAGEGSSFDQTFRLRHHNGHYLWFRARAEATVKADGERHLVGVVADVSEQQELSERTRQAHQQLHNAIENIPETFVLCDNDDKIVLANSNYRAVFGLSEADTKPGTHLAEVMTRSRRPIESHPLTGRTSNGADSAYEIKMADGRWLLLSERRTQEGFIAIGADITKLKMHQARLHESERRLTDAIHTLSETQRDAELKAEQLEELNLSFRREKNRAEAASCAKTKFLANMSHELRTPLNAILGFSDIMRQGILGPIGCEKYAGYANDIYESGSFLLQLIDDILDMQKIESGRTTILRQVFNLSEAVDESARMVEATAGKHNVTVAIEQPETLNVYADRRALIQIMTNLVSNAVKFSEDGGTVRICVRERGGAIHLSVTDRGEGIAREHLKTIGKPFEQTESEWTRTKKGTGLGLAIARSLTELQGGRLKIASTFGEGTIVAVRLPNKPVRRAFAA</sequence>
<keyword evidence="7" id="KW-1133">Transmembrane helix</keyword>
<protein>
    <recommendedName>
        <fullName evidence="2">histidine kinase</fullName>
        <ecNumber evidence="2">2.7.13.3</ecNumber>
    </recommendedName>
</protein>
<dbReference type="Pfam" id="PF02518">
    <property type="entry name" value="HATPase_c"/>
    <property type="match status" value="1"/>
</dbReference>
<dbReference type="PRINTS" id="PR00344">
    <property type="entry name" value="BCTRLSENSOR"/>
</dbReference>
<dbReference type="InterPro" id="IPR001610">
    <property type="entry name" value="PAC"/>
</dbReference>
<dbReference type="EC" id="2.7.13.3" evidence="2"/>
<dbReference type="PANTHER" id="PTHR43047:SF72">
    <property type="entry name" value="OSMOSENSING HISTIDINE PROTEIN KINASE SLN1"/>
    <property type="match status" value="1"/>
</dbReference>
<evidence type="ECO:0000313" key="11">
    <source>
        <dbReference type="EMBL" id="RFC63044.1"/>
    </source>
</evidence>
<dbReference type="InterPro" id="IPR000700">
    <property type="entry name" value="PAS-assoc_C"/>
</dbReference>
<dbReference type="Pfam" id="PF08447">
    <property type="entry name" value="PAS_3"/>
    <property type="match status" value="1"/>
</dbReference>
<dbReference type="InterPro" id="IPR036097">
    <property type="entry name" value="HisK_dim/P_sf"/>
</dbReference>
<evidence type="ECO:0000256" key="5">
    <source>
        <dbReference type="ARBA" id="ARBA00022777"/>
    </source>
</evidence>
<dbReference type="SUPFAM" id="SSF55874">
    <property type="entry name" value="ATPase domain of HSP90 chaperone/DNA topoisomerase II/histidine kinase"/>
    <property type="match status" value="1"/>
</dbReference>
<gene>
    <name evidence="11" type="ORF">DYI37_13970</name>
</gene>
<dbReference type="SMART" id="SM00387">
    <property type="entry name" value="HATPase_c"/>
    <property type="match status" value="1"/>
</dbReference>
<dbReference type="InterPro" id="IPR005467">
    <property type="entry name" value="His_kinase_dom"/>
</dbReference>
<evidence type="ECO:0000259" key="8">
    <source>
        <dbReference type="PROSITE" id="PS50109"/>
    </source>
</evidence>
<dbReference type="PANTHER" id="PTHR43047">
    <property type="entry name" value="TWO-COMPONENT HISTIDINE PROTEIN KINASE"/>
    <property type="match status" value="1"/>
</dbReference>
<evidence type="ECO:0000259" key="10">
    <source>
        <dbReference type="PROSITE" id="PS50113"/>
    </source>
</evidence>
<dbReference type="Pfam" id="PF00512">
    <property type="entry name" value="HisKA"/>
    <property type="match status" value="1"/>
</dbReference>
<dbReference type="NCBIfam" id="TIGR00229">
    <property type="entry name" value="sensory_box"/>
    <property type="match status" value="2"/>
</dbReference>
<dbReference type="SMART" id="SM00388">
    <property type="entry name" value="HisKA"/>
    <property type="match status" value="1"/>
</dbReference>
<dbReference type="Proteomes" id="UP000264310">
    <property type="component" value="Unassembled WGS sequence"/>
</dbReference>
<accession>A0A371X1X4</accession>
<dbReference type="FunFam" id="3.30.565.10:FF:000006">
    <property type="entry name" value="Sensor histidine kinase WalK"/>
    <property type="match status" value="1"/>
</dbReference>
<dbReference type="InterPro" id="IPR004358">
    <property type="entry name" value="Sig_transdc_His_kin-like_C"/>
</dbReference>
<feature type="domain" description="PAC" evidence="10">
    <location>
        <begin position="342"/>
        <end position="393"/>
    </location>
</feature>
<feature type="domain" description="PAS" evidence="9">
    <location>
        <begin position="394"/>
        <end position="435"/>
    </location>
</feature>
<dbReference type="Gene3D" id="3.30.450.20">
    <property type="entry name" value="PAS domain"/>
    <property type="match status" value="2"/>
</dbReference>
<keyword evidence="7" id="KW-0812">Transmembrane</keyword>
<comment type="catalytic activity">
    <reaction evidence="1">
        <text>ATP + protein L-histidine = ADP + protein N-phospho-L-histidine.</text>
        <dbReference type="EC" id="2.7.13.3"/>
    </reaction>
</comment>
<dbReference type="AlphaFoldDB" id="A0A371X1X4"/>
<dbReference type="InterPro" id="IPR013655">
    <property type="entry name" value="PAS_fold_3"/>
</dbReference>
<dbReference type="InterPro" id="IPR003594">
    <property type="entry name" value="HATPase_dom"/>
</dbReference>
<evidence type="ECO:0000256" key="2">
    <source>
        <dbReference type="ARBA" id="ARBA00012438"/>
    </source>
</evidence>